<evidence type="ECO:0000313" key="2">
    <source>
        <dbReference type="EMBL" id="MFB9991335.1"/>
    </source>
</evidence>
<sequence length="78" mass="8393">MAATDAHGTVAHPDTGTEVPFDALTGERRAIALAENVTTGTDERLKRQENHIQTSIQQSNSTGKGGWKDWCVKMPNSG</sequence>
<reference evidence="2 3" key="1">
    <citation type="submission" date="2024-09" db="EMBL/GenBank/DDBJ databases">
        <authorList>
            <person name="Sun Q."/>
            <person name="Mori K."/>
        </authorList>
    </citation>
    <scope>NUCLEOTIDE SEQUENCE [LARGE SCALE GENOMIC DNA]</scope>
    <source>
        <strain evidence="2 3">JCM 13503</strain>
    </source>
</reference>
<evidence type="ECO:0000313" key="3">
    <source>
        <dbReference type="Proteomes" id="UP001589733"/>
    </source>
</evidence>
<accession>A0ABV6AUZ6</accession>
<keyword evidence="3" id="KW-1185">Reference proteome</keyword>
<gene>
    <name evidence="2" type="ORF">ACFFLM_04995</name>
</gene>
<protein>
    <submittedName>
        <fullName evidence="2">Uncharacterized protein</fullName>
    </submittedName>
</protein>
<feature type="compositionally biased region" description="Polar residues" evidence="1">
    <location>
        <begin position="51"/>
        <end position="62"/>
    </location>
</feature>
<evidence type="ECO:0000256" key="1">
    <source>
        <dbReference type="SAM" id="MobiDB-lite"/>
    </source>
</evidence>
<dbReference type="Proteomes" id="UP001589733">
    <property type="component" value="Unassembled WGS sequence"/>
</dbReference>
<proteinExistence type="predicted"/>
<feature type="region of interest" description="Disordered" evidence="1">
    <location>
        <begin position="1"/>
        <end position="20"/>
    </location>
</feature>
<feature type="region of interest" description="Disordered" evidence="1">
    <location>
        <begin position="49"/>
        <end position="78"/>
    </location>
</feature>
<dbReference type="EMBL" id="JBHLYR010000013">
    <property type="protein sequence ID" value="MFB9991335.1"/>
    <property type="molecule type" value="Genomic_DNA"/>
</dbReference>
<comment type="caution">
    <text evidence="2">The sequence shown here is derived from an EMBL/GenBank/DDBJ whole genome shotgun (WGS) entry which is preliminary data.</text>
</comment>
<organism evidence="2 3">
    <name type="scientific">Deinococcus oregonensis</name>
    <dbReference type="NCBI Taxonomy" id="1805970"/>
    <lineage>
        <taxon>Bacteria</taxon>
        <taxon>Thermotogati</taxon>
        <taxon>Deinococcota</taxon>
        <taxon>Deinococci</taxon>
        <taxon>Deinococcales</taxon>
        <taxon>Deinococcaceae</taxon>
        <taxon>Deinococcus</taxon>
    </lineage>
</organism>
<name>A0ABV6AUZ6_9DEIO</name>